<feature type="domain" description="Peptidase S8/S53" evidence="8">
    <location>
        <begin position="142"/>
        <end position="330"/>
    </location>
</feature>
<evidence type="ECO:0000256" key="6">
    <source>
        <dbReference type="PROSITE-ProRule" id="PRU01240"/>
    </source>
</evidence>
<dbReference type="InterPro" id="IPR000209">
    <property type="entry name" value="Peptidase_S8/S53_dom"/>
</dbReference>
<dbReference type="GO" id="GO:0006508">
    <property type="term" value="P:proteolysis"/>
    <property type="evidence" value="ECO:0007669"/>
    <property type="project" value="UniProtKB-KW"/>
</dbReference>
<organism evidence="9 10">
    <name type="scientific">Prevotella histicola</name>
    <dbReference type="NCBI Taxonomy" id="470565"/>
    <lineage>
        <taxon>Bacteria</taxon>
        <taxon>Pseudomonadati</taxon>
        <taxon>Bacteroidota</taxon>
        <taxon>Bacteroidia</taxon>
        <taxon>Bacteroidales</taxon>
        <taxon>Prevotellaceae</taxon>
        <taxon>Prevotella</taxon>
    </lineage>
</organism>
<evidence type="ECO:0000259" key="8">
    <source>
        <dbReference type="Pfam" id="PF00082"/>
    </source>
</evidence>
<feature type="active site" description="Charge relay system" evidence="5 6">
    <location>
        <position position="586"/>
    </location>
</feature>
<gene>
    <name evidence="9" type="ORF">HXN33_09000</name>
</gene>
<protein>
    <submittedName>
        <fullName evidence="9">S8 family serine peptidase</fullName>
    </submittedName>
</protein>
<dbReference type="PRINTS" id="PR00723">
    <property type="entry name" value="SUBTILISIN"/>
</dbReference>
<dbReference type="Pfam" id="PF00082">
    <property type="entry name" value="Peptidase_S8"/>
    <property type="match status" value="2"/>
</dbReference>
<feature type="domain" description="Peptidase S8/S53" evidence="8">
    <location>
        <begin position="474"/>
        <end position="636"/>
    </location>
</feature>
<dbReference type="AlphaFoldDB" id="A0A930HZA2"/>
<dbReference type="InterPro" id="IPR023828">
    <property type="entry name" value="Peptidase_S8_Ser-AS"/>
</dbReference>
<dbReference type="SUPFAM" id="SSF52743">
    <property type="entry name" value="Subtilisin-like"/>
    <property type="match status" value="1"/>
</dbReference>
<dbReference type="InterPro" id="IPR015500">
    <property type="entry name" value="Peptidase_S8_subtilisin-rel"/>
</dbReference>
<dbReference type="EMBL" id="JABZSQ010000197">
    <property type="protein sequence ID" value="MBF1415701.1"/>
    <property type="molecule type" value="Genomic_DNA"/>
</dbReference>
<evidence type="ECO:0000313" key="9">
    <source>
        <dbReference type="EMBL" id="MBF1415701.1"/>
    </source>
</evidence>
<accession>A0A930HZA2</accession>
<feature type="signal peptide" evidence="7">
    <location>
        <begin position="1"/>
        <end position="19"/>
    </location>
</feature>
<dbReference type="GO" id="GO:0004252">
    <property type="term" value="F:serine-type endopeptidase activity"/>
    <property type="evidence" value="ECO:0007669"/>
    <property type="project" value="UniProtKB-UniRule"/>
</dbReference>
<evidence type="ECO:0000256" key="3">
    <source>
        <dbReference type="ARBA" id="ARBA00022801"/>
    </source>
</evidence>
<keyword evidence="3 6" id="KW-0378">Hydrolase</keyword>
<evidence type="ECO:0000256" key="2">
    <source>
        <dbReference type="ARBA" id="ARBA00022670"/>
    </source>
</evidence>
<comment type="similarity">
    <text evidence="1 6">Belongs to the peptidase S8 family.</text>
</comment>
<keyword evidence="4 6" id="KW-0720">Serine protease</keyword>
<evidence type="ECO:0000256" key="5">
    <source>
        <dbReference type="PIRSR" id="PIRSR615500-1"/>
    </source>
</evidence>
<comment type="caution">
    <text evidence="9">The sequence shown here is derived from an EMBL/GenBank/DDBJ whole genome shotgun (WGS) entry which is preliminary data.</text>
</comment>
<dbReference type="PROSITE" id="PS51892">
    <property type="entry name" value="SUBTILASE"/>
    <property type="match status" value="1"/>
</dbReference>
<dbReference type="PANTHER" id="PTHR43399">
    <property type="entry name" value="SUBTILISIN-RELATED"/>
    <property type="match status" value="1"/>
</dbReference>
<name>A0A930HZA2_9BACT</name>
<reference evidence="9" key="1">
    <citation type="submission" date="2020-04" db="EMBL/GenBank/DDBJ databases">
        <title>Deep metagenomics examines the oral microbiome during advanced dental caries in children, revealing novel taxa and co-occurrences with host molecules.</title>
        <authorList>
            <person name="Baker J.L."/>
            <person name="Morton J.T."/>
            <person name="Dinis M."/>
            <person name="Alvarez R."/>
            <person name="Tran N.C."/>
            <person name="Knight R."/>
            <person name="Edlund A."/>
        </authorList>
    </citation>
    <scope>NUCLEOTIDE SEQUENCE</scope>
    <source>
        <strain evidence="9">JCVI_25_bin.9</strain>
    </source>
</reference>
<dbReference type="PANTHER" id="PTHR43399:SF4">
    <property type="entry name" value="CELL WALL-ASSOCIATED PROTEASE"/>
    <property type="match status" value="1"/>
</dbReference>
<evidence type="ECO:0000256" key="7">
    <source>
        <dbReference type="SAM" id="SignalP"/>
    </source>
</evidence>
<feature type="active site" description="Charge relay system" evidence="5 6">
    <location>
        <position position="213"/>
    </location>
</feature>
<evidence type="ECO:0000256" key="4">
    <source>
        <dbReference type="ARBA" id="ARBA00022825"/>
    </source>
</evidence>
<dbReference type="InterPro" id="IPR051048">
    <property type="entry name" value="Peptidase_S8/S53_subtilisin"/>
</dbReference>
<proteinExistence type="inferred from homology"/>
<evidence type="ECO:0000313" key="10">
    <source>
        <dbReference type="Proteomes" id="UP000757461"/>
    </source>
</evidence>
<dbReference type="InterPro" id="IPR036852">
    <property type="entry name" value="Peptidase_S8/S53_dom_sf"/>
</dbReference>
<keyword evidence="7" id="KW-0732">Signal</keyword>
<dbReference type="PROSITE" id="PS00138">
    <property type="entry name" value="SUBTILASE_SER"/>
    <property type="match status" value="1"/>
</dbReference>
<dbReference type="Proteomes" id="UP000757461">
    <property type="component" value="Unassembled WGS sequence"/>
</dbReference>
<dbReference type="Gene3D" id="3.40.50.200">
    <property type="entry name" value="Peptidase S8/S53 domain"/>
    <property type="match status" value="2"/>
</dbReference>
<feature type="chain" id="PRO_5037274639" evidence="7">
    <location>
        <begin position="20"/>
        <end position="698"/>
    </location>
</feature>
<sequence length="698" mass="76079">MKHLLLISLFIFSFQSLMAQRPRFDKMSPFVRDAMLSASAVQSGVKTRHSQKEDDRVLTAFVRINGDSKLILQQYGCKELARVGNISIAAIPLRRLGELSCSNQVSKIETGKRCSVQMDTTRMVINAAPVNLGEGLSRAYTGQGVVVGVQDIGFDLTHPNFYSTDMSRYRIKALWDQLSRDTVGSSLYVGRDYVGQNALLQIGHPVDGLTQTHGTHTAGIAAGSGAEGGGIVSPYKGIAYDADLVLVDNLAGDNAALVDSTDYYKYTYATDALGFKYIFDYADQHHQPCVINFSEGGHEDFHGYDQLYYELLSSLTGPGHIIVSSAGNDAGYVNYIHKTVGQERAGSFLLGNQKRASFTCKGNKPFTFLITIYNKVGSPTVVSLPTRDVCSASDSLFRDTIRVEDKEFQVRVLAYSDSYNRKETAYDLSISSASGLGKDPLVSLQLVGKDADVELYRMSGYLVSNAVDPTLNAGDNSHSILSPSSAPSVICVGATGYRTSFLNYLGEKKVYNNGEHGQRTPFSGVGPTFDGRIKPDVMAPGQNIISSYSSFFIGNPANAGRPLSSDTRHFKYNGRTYAWNANAGTSMSAPVVTGSIALWLQADPTLTPADCLEIFAKTCTHYDTSLTYPNNFYGYGQIDVAAGLREVLRRKATGIDDIAVQKSTVDDRIYLLDGRYMGTSMDNLPKGVYIRNGKKVIK</sequence>
<keyword evidence="2 6" id="KW-0645">Protease</keyword>
<feature type="active site" description="Charge relay system" evidence="5 6">
    <location>
        <position position="151"/>
    </location>
</feature>
<evidence type="ECO:0000256" key="1">
    <source>
        <dbReference type="ARBA" id="ARBA00011073"/>
    </source>
</evidence>